<dbReference type="EMBL" id="JAGXTP010000002">
    <property type="protein sequence ID" value="MBS3849759.1"/>
    <property type="molecule type" value="Genomic_DNA"/>
</dbReference>
<evidence type="ECO:0000313" key="3">
    <source>
        <dbReference type="Proteomes" id="UP000678281"/>
    </source>
</evidence>
<reference evidence="2" key="1">
    <citation type="submission" date="2021-04" db="EMBL/GenBank/DDBJ databases">
        <title>Devosia litorisediminis sp. nov., isolated from a sand dune.</title>
        <authorList>
            <person name="Park S."/>
            <person name="Yoon J.-H."/>
        </authorList>
    </citation>
    <scope>NUCLEOTIDE SEQUENCE</scope>
    <source>
        <strain evidence="2">BSSL-BM10</strain>
    </source>
</reference>
<organism evidence="2 3">
    <name type="scientific">Devosia litorisediminis</name>
    <dbReference type="NCBI Taxonomy" id="2829817"/>
    <lineage>
        <taxon>Bacteria</taxon>
        <taxon>Pseudomonadati</taxon>
        <taxon>Pseudomonadota</taxon>
        <taxon>Alphaproteobacteria</taxon>
        <taxon>Hyphomicrobiales</taxon>
        <taxon>Devosiaceae</taxon>
        <taxon>Devosia</taxon>
    </lineage>
</organism>
<dbReference type="CDD" id="cd01741">
    <property type="entry name" value="GATase1_1"/>
    <property type="match status" value="1"/>
</dbReference>
<keyword evidence="3" id="KW-1185">Reference proteome</keyword>
<evidence type="ECO:0000313" key="2">
    <source>
        <dbReference type="EMBL" id="MBS3849759.1"/>
    </source>
</evidence>
<proteinExistence type="predicted"/>
<accession>A0A942IEJ8</accession>
<gene>
    <name evidence="2" type="ORF">KD146_13725</name>
</gene>
<dbReference type="Proteomes" id="UP000678281">
    <property type="component" value="Unassembled WGS sequence"/>
</dbReference>
<dbReference type="SUPFAM" id="SSF52317">
    <property type="entry name" value="Class I glutamine amidotransferase-like"/>
    <property type="match status" value="1"/>
</dbReference>
<dbReference type="InterPro" id="IPR044992">
    <property type="entry name" value="ChyE-like"/>
</dbReference>
<evidence type="ECO:0000259" key="1">
    <source>
        <dbReference type="Pfam" id="PF00117"/>
    </source>
</evidence>
<comment type="caution">
    <text evidence="2">The sequence shown here is derived from an EMBL/GenBank/DDBJ whole genome shotgun (WGS) entry which is preliminary data.</text>
</comment>
<dbReference type="InterPro" id="IPR029062">
    <property type="entry name" value="Class_I_gatase-like"/>
</dbReference>
<keyword evidence="2" id="KW-0378">Hydrolase</keyword>
<dbReference type="GO" id="GO:0016787">
    <property type="term" value="F:hydrolase activity"/>
    <property type="evidence" value="ECO:0007669"/>
    <property type="project" value="UniProtKB-KW"/>
</dbReference>
<dbReference type="AlphaFoldDB" id="A0A942IEJ8"/>
<sequence length="239" mass="26080">MPPPMKLTIIQTGEVPAPLRSRFVPYRQMFEAMFDRTGQGFEYQTINIADGEPFPHLDRLEGVVITGSAAGVYDKLAWLDPLRDFIRKGYQQRTPMLGVCFGHQIMADALGGEVRKSHKGWGLGRHTYAVTERPRYMQAAPASLAIACSHQDQVITPPANAEVILASAFTPNAGLAYGNGAALSLQPHPEFDDAYAVALAELRRGNVPDELVDTAVSSIATPSDSAQTADYIARFFKKS</sequence>
<protein>
    <submittedName>
        <fullName evidence="2">Gamma-glutamyl-gamma-aminobutyrate hydrolase family protein</fullName>
    </submittedName>
</protein>
<dbReference type="GO" id="GO:0005829">
    <property type="term" value="C:cytosol"/>
    <property type="evidence" value="ECO:0007669"/>
    <property type="project" value="TreeGrafter"/>
</dbReference>
<dbReference type="InterPro" id="IPR017926">
    <property type="entry name" value="GATASE"/>
</dbReference>
<dbReference type="Gene3D" id="3.40.50.880">
    <property type="match status" value="1"/>
</dbReference>
<dbReference type="PANTHER" id="PTHR42695:SF5">
    <property type="entry name" value="GLUTAMINE AMIDOTRANSFERASE YLR126C-RELATED"/>
    <property type="match status" value="1"/>
</dbReference>
<dbReference type="PANTHER" id="PTHR42695">
    <property type="entry name" value="GLUTAMINE AMIDOTRANSFERASE YLR126C-RELATED"/>
    <property type="match status" value="1"/>
</dbReference>
<name>A0A942IEJ8_9HYPH</name>
<feature type="domain" description="Glutamine amidotransferase" evidence="1">
    <location>
        <begin position="60"/>
        <end position="191"/>
    </location>
</feature>
<dbReference type="Pfam" id="PF00117">
    <property type="entry name" value="GATase"/>
    <property type="match status" value="1"/>
</dbReference>
<dbReference type="PROSITE" id="PS51273">
    <property type="entry name" value="GATASE_TYPE_1"/>
    <property type="match status" value="1"/>
</dbReference>